<accession>A0ABU0J255</accession>
<gene>
    <name evidence="1" type="ORF">QO011_000710</name>
</gene>
<reference evidence="1 2" key="1">
    <citation type="submission" date="2023-07" db="EMBL/GenBank/DDBJ databases">
        <title>Genomic Encyclopedia of Type Strains, Phase IV (KMG-IV): sequencing the most valuable type-strain genomes for metagenomic binning, comparative biology and taxonomic classification.</title>
        <authorList>
            <person name="Goeker M."/>
        </authorList>
    </citation>
    <scope>NUCLEOTIDE SEQUENCE [LARGE SCALE GENOMIC DNA]</scope>
    <source>
        <strain evidence="1 2">DSM 19619</strain>
    </source>
</reference>
<organism evidence="1 2">
    <name type="scientific">Labrys wisconsinensis</name>
    <dbReference type="NCBI Taxonomy" id="425677"/>
    <lineage>
        <taxon>Bacteria</taxon>
        <taxon>Pseudomonadati</taxon>
        <taxon>Pseudomonadota</taxon>
        <taxon>Alphaproteobacteria</taxon>
        <taxon>Hyphomicrobiales</taxon>
        <taxon>Xanthobacteraceae</taxon>
        <taxon>Labrys</taxon>
    </lineage>
</organism>
<sequence length="68" mass="7710">MSEERRTIEIHIFMTEDGHIVVDEDAEVAAEQAEEHFPDDDLRHVALTIELQPPSGSPEPVFAKVRID</sequence>
<keyword evidence="2" id="KW-1185">Reference proteome</keyword>
<dbReference type="EMBL" id="JAUSVX010000001">
    <property type="protein sequence ID" value="MDQ0467715.1"/>
    <property type="molecule type" value="Genomic_DNA"/>
</dbReference>
<proteinExistence type="predicted"/>
<name>A0ABU0J255_9HYPH</name>
<dbReference type="Proteomes" id="UP001242480">
    <property type="component" value="Unassembled WGS sequence"/>
</dbReference>
<evidence type="ECO:0000313" key="1">
    <source>
        <dbReference type="EMBL" id="MDQ0467715.1"/>
    </source>
</evidence>
<protein>
    <submittedName>
        <fullName evidence="1">Uncharacterized protein</fullName>
    </submittedName>
</protein>
<evidence type="ECO:0000313" key="2">
    <source>
        <dbReference type="Proteomes" id="UP001242480"/>
    </source>
</evidence>
<dbReference type="RefSeq" id="WP_307267756.1">
    <property type="nucleotide sequence ID" value="NZ_JAUSVX010000001.1"/>
</dbReference>
<comment type="caution">
    <text evidence="1">The sequence shown here is derived from an EMBL/GenBank/DDBJ whole genome shotgun (WGS) entry which is preliminary data.</text>
</comment>